<comment type="function">
    <text evidence="13">Scramblase that mediates the translocation of glucosaminylphosphatidylinositol (alpha-D-GlcN-(1-6)-(1,2-diacyl-sn-glycero-3-phospho)-1D-myo-inositol, GlcN-PI) across the endoplasmic reticulum (ER) membrane, from the cytosolic leaflet to the luminal leaflet of the ER membrane, where it participates in the biosynthesis of glycosylphosphatidylinositol (GPI). GPI is a lipid glycoconjugate involved in post-translational modification of proteins. Can also translocate 1,2-diacyl-sn-glycero-3-phospho-(1D-myo-inositol) (phosphatidylinositol or PI), as well as several other phospholipids (1,2-diacyl-sn-glycero-3-phosphocholine, 1,2-diacyl-sn-glycero-3-phosphoethanolamine), and N-acetylglucosaminylphosphatidylinositol (GlcNAc-PI) in vitro.</text>
</comment>
<dbReference type="PANTHER" id="PTHR21347">
    <property type="entry name" value="CLEFT LIP AND PALATE ASSOCIATED TRANSMEMBRANE PROTEIN-RELATED"/>
    <property type="match status" value="1"/>
</dbReference>
<dbReference type="InterPro" id="IPR008429">
    <property type="entry name" value="CLPTM1"/>
</dbReference>
<evidence type="ECO:0000256" key="1">
    <source>
        <dbReference type="ARBA" id="ARBA00004141"/>
    </source>
</evidence>
<dbReference type="PANTHER" id="PTHR21347:SF0">
    <property type="entry name" value="LIPID SCRAMBLASE CLPTM1L"/>
    <property type="match status" value="1"/>
</dbReference>
<evidence type="ECO:0000256" key="4">
    <source>
        <dbReference type="ARBA" id="ARBA00022989"/>
    </source>
</evidence>
<evidence type="ECO:0000313" key="16">
    <source>
        <dbReference type="EMBL" id="KAK2144738.1"/>
    </source>
</evidence>
<feature type="transmembrane region" description="Helical" evidence="15">
    <location>
        <begin position="327"/>
        <end position="342"/>
    </location>
</feature>
<keyword evidence="17" id="KW-1185">Reference proteome</keyword>
<comment type="subcellular location">
    <subcellularLocation>
        <location evidence="1">Membrane</location>
        <topology evidence="1">Multi-pass membrane protein</topology>
    </subcellularLocation>
</comment>
<proteinExistence type="inferred from homology"/>
<dbReference type="GO" id="GO:0012505">
    <property type="term" value="C:endomembrane system"/>
    <property type="evidence" value="ECO:0007669"/>
    <property type="project" value="TreeGrafter"/>
</dbReference>
<comment type="catalytic activity">
    <reaction evidence="7">
        <text>a 1,2-diacyl-sn-glycero-3-phosphocholine(in) = a 1,2-diacyl-sn-glycero-3-phosphocholine(out)</text>
        <dbReference type="Rhea" id="RHEA:38571"/>
        <dbReference type="ChEBI" id="CHEBI:57643"/>
    </reaction>
</comment>
<evidence type="ECO:0000256" key="5">
    <source>
        <dbReference type="ARBA" id="ARBA00023136"/>
    </source>
</evidence>
<evidence type="ECO:0000256" key="2">
    <source>
        <dbReference type="ARBA" id="ARBA00009310"/>
    </source>
</evidence>
<protein>
    <recommendedName>
        <fullName evidence="10">Lipid scramblase CLPTM1L</fullName>
    </recommendedName>
    <alternativeName>
        <fullName evidence="12">Cisplatin resistance-related protein 9</fullName>
    </alternativeName>
    <alternativeName>
        <fullName evidence="11">Cleft lip and palate transmembrane protein 1-like protein</fullName>
    </alternativeName>
</protein>
<keyword evidence="3 15" id="KW-0812">Transmembrane</keyword>
<evidence type="ECO:0000256" key="9">
    <source>
        <dbReference type="ARBA" id="ARBA00036810"/>
    </source>
</evidence>
<evidence type="ECO:0000256" key="13">
    <source>
        <dbReference type="ARBA" id="ARBA00045827"/>
    </source>
</evidence>
<comment type="similarity">
    <text evidence="2">Belongs to the CLPTM1 family.</text>
</comment>
<dbReference type="AlphaFoldDB" id="A0AAD9J1S9"/>
<dbReference type="Pfam" id="PF05602">
    <property type="entry name" value="CLPTM1"/>
    <property type="match status" value="2"/>
</dbReference>
<comment type="caution">
    <text evidence="16">The sequence shown here is derived from an EMBL/GenBank/DDBJ whole genome shotgun (WGS) entry which is preliminary data.</text>
</comment>
<comment type="catalytic activity">
    <reaction evidence="8">
        <text>a 1,2-diacyl-sn-glycero-3-phospho-(1D-myo-inositol)(in) = a 1,2-diacyl-sn-glycero-3-phospho-(1D-myo-inositol)(out)</text>
        <dbReference type="Rhea" id="RHEA:38691"/>
        <dbReference type="ChEBI" id="CHEBI:57880"/>
    </reaction>
</comment>
<accession>A0AAD9J1S9</accession>
<evidence type="ECO:0000256" key="7">
    <source>
        <dbReference type="ARBA" id="ARBA00024631"/>
    </source>
</evidence>
<keyword evidence="4 15" id="KW-1133">Transmembrane helix</keyword>
<evidence type="ECO:0000256" key="3">
    <source>
        <dbReference type="ARBA" id="ARBA00022692"/>
    </source>
</evidence>
<dbReference type="Proteomes" id="UP001208570">
    <property type="component" value="Unassembled WGS sequence"/>
</dbReference>
<keyword evidence="5 15" id="KW-0472">Membrane</keyword>
<organism evidence="16 17">
    <name type="scientific">Paralvinella palmiformis</name>
    <dbReference type="NCBI Taxonomy" id="53620"/>
    <lineage>
        <taxon>Eukaryota</taxon>
        <taxon>Metazoa</taxon>
        <taxon>Spiralia</taxon>
        <taxon>Lophotrochozoa</taxon>
        <taxon>Annelida</taxon>
        <taxon>Polychaeta</taxon>
        <taxon>Sedentaria</taxon>
        <taxon>Canalipalpata</taxon>
        <taxon>Terebellida</taxon>
        <taxon>Terebelliformia</taxon>
        <taxon>Alvinellidae</taxon>
        <taxon>Paralvinella</taxon>
    </lineage>
</organism>
<dbReference type="GO" id="GO:0016020">
    <property type="term" value="C:membrane"/>
    <property type="evidence" value="ECO:0007669"/>
    <property type="project" value="UniProtKB-SubCell"/>
</dbReference>
<evidence type="ECO:0000256" key="12">
    <source>
        <dbReference type="ARBA" id="ARBA00043155"/>
    </source>
</evidence>
<evidence type="ECO:0000313" key="17">
    <source>
        <dbReference type="Proteomes" id="UP001208570"/>
    </source>
</evidence>
<feature type="transmembrane region" description="Helical" evidence="15">
    <location>
        <begin position="285"/>
        <end position="306"/>
    </location>
</feature>
<feature type="transmembrane region" description="Helical" evidence="15">
    <location>
        <begin position="385"/>
        <end position="403"/>
    </location>
</feature>
<evidence type="ECO:0000256" key="14">
    <source>
        <dbReference type="ARBA" id="ARBA00093208"/>
    </source>
</evidence>
<name>A0AAD9J1S9_9ANNE</name>
<evidence type="ECO:0000256" key="11">
    <source>
        <dbReference type="ARBA" id="ARBA00042320"/>
    </source>
</evidence>
<comment type="catalytic activity">
    <reaction evidence="14">
        <text>a 6-(alpha-D-glucosaminyl)-1-(1,2-diacyl-sn-glycero-3-phospho)-1D-myo-inositol(in) = a 6-(alpha-D-glucosaminyl)-1-(1,2-diacyl-sn-glycero-3-phospho)-1D-myo-inositol(out)</text>
        <dbReference type="Rhea" id="RHEA:71491"/>
        <dbReference type="ChEBI" id="CHEBI:57997"/>
    </reaction>
</comment>
<reference evidence="16" key="1">
    <citation type="journal article" date="2023" name="Mol. Biol. Evol.">
        <title>Third-Generation Sequencing Reveals the Adaptive Role of the Epigenome in Three Deep-Sea Polychaetes.</title>
        <authorList>
            <person name="Perez M."/>
            <person name="Aroh O."/>
            <person name="Sun Y."/>
            <person name="Lan Y."/>
            <person name="Juniper S.K."/>
            <person name="Young C.R."/>
            <person name="Angers B."/>
            <person name="Qian P.Y."/>
        </authorList>
    </citation>
    <scope>NUCLEOTIDE SEQUENCE</scope>
    <source>
        <strain evidence="16">P08H-3</strain>
    </source>
</reference>
<comment type="catalytic activity">
    <reaction evidence="6">
        <text>a 1,2-diacyl-sn-glycero-3-phosphoethanolamine(in) = a 1,2-diacyl-sn-glycero-3-phosphoethanolamine(out)</text>
        <dbReference type="Rhea" id="RHEA:38895"/>
        <dbReference type="ChEBI" id="CHEBI:64612"/>
    </reaction>
</comment>
<feature type="transmembrane region" description="Helical" evidence="15">
    <location>
        <begin position="415"/>
        <end position="435"/>
    </location>
</feature>
<sequence>MFATLFIYSCSMKWMSLTWILSCIFIAYMANSIWTIYCLFYPTPCQPNTQCLKSFLETNPKLQIWVYTSLRNRVSAESQLQLVTTFDNLAITDEIERKVNISIPKKTQNNGTLFLHIFLVPQGVLSPFSSPWKQHQHSSLTTYIIPQAETFNLMGSENKLNNTQKQHPDSTVSHWRSHITLSIMEDEMSFGLSSIPNEIHQFISIYKNAYLPVLYVDELSYRIRDLLPINNTVTKLPLTITYRPISVGKLRLWINMQLSMSQLQALGFTEKDTDEIKGIFADTNLYLLLLTFMVAAFHMLFDVLAFKNDISYWRNRKTMVGLSTRTVVWRCISTFIIFLYLLDEETSMLVLIPSGLGAIIELGSASEKERQTKEFDLQAMKYLSYLLYPLCLCGAVYSLIYTPHKSWYSWTIKSMVNGVYAFGFLFMLPQLFVNYKVSHHDNDR</sequence>
<evidence type="ECO:0000256" key="10">
    <source>
        <dbReference type="ARBA" id="ARBA00040905"/>
    </source>
</evidence>
<evidence type="ECO:0000256" key="6">
    <source>
        <dbReference type="ARBA" id="ARBA00024615"/>
    </source>
</evidence>
<evidence type="ECO:0000256" key="15">
    <source>
        <dbReference type="SAM" id="Phobius"/>
    </source>
</evidence>
<dbReference type="EMBL" id="JAODUP010000735">
    <property type="protein sequence ID" value="KAK2144738.1"/>
    <property type="molecule type" value="Genomic_DNA"/>
</dbReference>
<evidence type="ECO:0000256" key="8">
    <source>
        <dbReference type="ARBA" id="ARBA00035895"/>
    </source>
</evidence>
<comment type="catalytic activity">
    <reaction evidence="9">
        <text>6-(alpha-D-glucosaminyl)-(1-octadecanoyl,2-(9Z)-octadecenoyl-sn-glycero-3-phospho)-1D-myo-inositol(in) = 6-(alpha-D-glucosaminyl)-(1-octadecanoyl,2-(9Z)-octadecenoyl-sn-glycero-3-phospho)-1D-myo-inositol(out)</text>
        <dbReference type="Rhea" id="RHEA:71495"/>
        <dbReference type="ChEBI" id="CHEBI:190691"/>
    </reaction>
</comment>
<gene>
    <name evidence="16" type="ORF">LSH36_735g01064</name>
</gene>